<comment type="function">
    <text evidence="9">Component of the outer dense fibers (ODF) of spermatozoa which could be involved in sperm tail structure, sperm movement and general organization of cellular cytoskeleton.</text>
</comment>
<evidence type="ECO:0000313" key="14">
    <source>
        <dbReference type="RefSeq" id="XP_028390499.2"/>
    </source>
</evidence>
<evidence type="ECO:0000256" key="5">
    <source>
        <dbReference type="ARBA" id="ARBA00022782"/>
    </source>
</evidence>
<evidence type="ECO:0000256" key="10">
    <source>
        <dbReference type="ARBA" id="ARBA00073557"/>
    </source>
</evidence>
<evidence type="ECO:0000256" key="1">
    <source>
        <dbReference type="ARBA" id="ARBA00004141"/>
    </source>
</evidence>
<protein>
    <recommendedName>
        <fullName evidence="10">Outer dense fiber protein 4</fullName>
    </recommendedName>
    <alternativeName>
        <fullName evidence="11">Outer dense fiber of sperm tails protein 4</fullName>
    </alternativeName>
</protein>
<dbReference type="GO" id="GO:0030154">
    <property type="term" value="P:cell differentiation"/>
    <property type="evidence" value="ECO:0007669"/>
    <property type="project" value="UniProtKB-KW"/>
</dbReference>
<dbReference type="GeneID" id="114515405"/>
<comment type="subcellular location">
    <subcellularLocation>
        <location evidence="1">Membrane</location>
        <topology evidence="1">Multi-pass membrane protein</topology>
    </subcellularLocation>
</comment>
<evidence type="ECO:0000256" key="8">
    <source>
        <dbReference type="ARBA" id="ARBA00023136"/>
    </source>
</evidence>
<dbReference type="CTD" id="146852"/>
<dbReference type="AlphaFoldDB" id="A0A6J2NFC9"/>
<feature type="transmembrane region" description="Helical" evidence="12">
    <location>
        <begin position="164"/>
        <end position="194"/>
    </location>
</feature>
<evidence type="ECO:0000256" key="11">
    <source>
        <dbReference type="ARBA" id="ARBA00079416"/>
    </source>
</evidence>
<reference evidence="14" key="1">
    <citation type="submission" date="2025-08" db="UniProtKB">
        <authorList>
            <consortium name="RefSeq"/>
        </authorList>
    </citation>
    <scope>IDENTIFICATION</scope>
    <source>
        <tissue evidence="14">Muscle</tissue>
    </source>
</reference>
<keyword evidence="3" id="KW-0597">Phosphoprotein</keyword>
<evidence type="ECO:0000256" key="6">
    <source>
        <dbReference type="ARBA" id="ARBA00022871"/>
    </source>
</evidence>
<evidence type="ECO:0000256" key="2">
    <source>
        <dbReference type="ARBA" id="ARBA00022473"/>
    </source>
</evidence>
<evidence type="ECO:0000313" key="13">
    <source>
        <dbReference type="Proteomes" id="UP000504628"/>
    </source>
</evidence>
<dbReference type="RefSeq" id="XP_028390499.2">
    <property type="nucleotide sequence ID" value="XM_028534698.2"/>
</dbReference>
<keyword evidence="5" id="KW-0221">Differentiation</keyword>
<evidence type="ECO:0000256" key="7">
    <source>
        <dbReference type="ARBA" id="ARBA00022989"/>
    </source>
</evidence>
<keyword evidence="4 12" id="KW-0812">Transmembrane</keyword>
<dbReference type="FunFam" id="1.20.140.150:FF:000074">
    <property type="entry name" value="Outer dense fiber of sperm tails 4"/>
    <property type="match status" value="1"/>
</dbReference>
<evidence type="ECO:0000256" key="12">
    <source>
        <dbReference type="SAM" id="Phobius"/>
    </source>
</evidence>
<sequence>MCKCFLGDRLLLLHPPAPSKQAVACDAQLGLSFGPQMKIKHTSQWRGAKLAPGLSLLAFVLLLIMTFSTNWLYLSSSRFYKRWPANVTCRMYTSAVIMSMGLLQICKFKKCPTLEERKESFKLWTHHPVFGIAKITFSLTLVLGFVFTFWLHLVYIFGLQRVPYFGWIGIFMSFCEVVFIFSTLLLFPVNVWIFELKRNLSIPIGWSYFIGWVVFILYVTCALLCYFDNKNVCSLVPSHPSGPVS</sequence>
<dbReference type="GO" id="GO:0007283">
    <property type="term" value="P:spermatogenesis"/>
    <property type="evidence" value="ECO:0007669"/>
    <property type="project" value="UniProtKB-KW"/>
</dbReference>
<name>A0A6J2NFC9_9CHIR</name>
<keyword evidence="7 12" id="KW-1133">Transmembrane helix</keyword>
<accession>A0A6J2NFC9</accession>
<proteinExistence type="predicted"/>
<dbReference type="Gene3D" id="1.20.140.150">
    <property type="match status" value="1"/>
</dbReference>
<gene>
    <name evidence="14" type="primary">ODF4</name>
</gene>
<dbReference type="KEGG" id="pdic:114515405"/>
<feature type="transmembrane region" description="Helical" evidence="12">
    <location>
        <begin position="129"/>
        <end position="158"/>
    </location>
</feature>
<evidence type="ECO:0000256" key="3">
    <source>
        <dbReference type="ARBA" id="ARBA00022553"/>
    </source>
</evidence>
<dbReference type="GO" id="GO:0016020">
    <property type="term" value="C:membrane"/>
    <property type="evidence" value="ECO:0007669"/>
    <property type="project" value="UniProtKB-SubCell"/>
</dbReference>
<keyword evidence="2" id="KW-0217">Developmental protein</keyword>
<keyword evidence="6" id="KW-0744">Spermatogenesis</keyword>
<organism evidence="13 14">
    <name type="scientific">Phyllostomus discolor</name>
    <name type="common">pale spear-nosed bat</name>
    <dbReference type="NCBI Taxonomy" id="89673"/>
    <lineage>
        <taxon>Eukaryota</taxon>
        <taxon>Metazoa</taxon>
        <taxon>Chordata</taxon>
        <taxon>Craniata</taxon>
        <taxon>Vertebrata</taxon>
        <taxon>Euteleostomi</taxon>
        <taxon>Mammalia</taxon>
        <taxon>Eutheria</taxon>
        <taxon>Laurasiatheria</taxon>
        <taxon>Chiroptera</taxon>
        <taxon>Yangochiroptera</taxon>
        <taxon>Phyllostomidae</taxon>
        <taxon>Phyllostominae</taxon>
        <taxon>Phyllostomus</taxon>
    </lineage>
</organism>
<keyword evidence="13" id="KW-1185">Reference proteome</keyword>
<dbReference type="Proteomes" id="UP000504628">
    <property type="component" value="Chromosome 8"/>
</dbReference>
<dbReference type="OrthoDB" id="9620006at2759"/>
<evidence type="ECO:0000256" key="9">
    <source>
        <dbReference type="ARBA" id="ARBA00054558"/>
    </source>
</evidence>
<feature type="transmembrane region" description="Helical" evidence="12">
    <location>
        <begin position="50"/>
        <end position="71"/>
    </location>
</feature>
<dbReference type="FunCoup" id="A0A6J2NFC9">
    <property type="interactions" value="2"/>
</dbReference>
<keyword evidence="8 12" id="KW-0472">Membrane</keyword>
<feature type="transmembrane region" description="Helical" evidence="12">
    <location>
        <begin position="206"/>
        <end position="227"/>
    </location>
</feature>
<evidence type="ECO:0000256" key="4">
    <source>
        <dbReference type="ARBA" id="ARBA00022692"/>
    </source>
</evidence>
<dbReference type="InParanoid" id="A0A6J2NFC9"/>